<comment type="caution">
    <text evidence="2">The sequence shown here is derived from an EMBL/GenBank/DDBJ whole genome shotgun (WGS) entry which is preliminary data.</text>
</comment>
<proteinExistence type="predicted"/>
<accession>A0AAI8YDQ9</accession>
<dbReference type="EMBL" id="CAUWAG010000003">
    <property type="protein sequence ID" value="CAJ2500838.1"/>
    <property type="molecule type" value="Genomic_DNA"/>
</dbReference>
<sequence length="60" mass="6575">MQTAPGIGVISSAVLMSDDLDEIDWEFSGNDFGQSTPTLQTNWFGKGITGIWDRGTQPRE</sequence>
<evidence type="ECO:0000259" key="1">
    <source>
        <dbReference type="Pfam" id="PF00722"/>
    </source>
</evidence>
<dbReference type="Pfam" id="PF00722">
    <property type="entry name" value="Glyco_hydro_16"/>
    <property type="match status" value="1"/>
</dbReference>
<dbReference type="Gene3D" id="2.60.120.200">
    <property type="match status" value="1"/>
</dbReference>
<dbReference type="InterPro" id="IPR000757">
    <property type="entry name" value="Beta-glucanase-like"/>
</dbReference>
<evidence type="ECO:0000313" key="3">
    <source>
        <dbReference type="Proteomes" id="UP001295740"/>
    </source>
</evidence>
<dbReference type="GO" id="GO:0005975">
    <property type="term" value="P:carbohydrate metabolic process"/>
    <property type="evidence" value="ECO:0007669"/>
    <property type="project" value="InterPro"/>
</dbReference>
<organism evidence="2 3">
    <name type="scientific">Anthostomella pinea</name>
    <dbReference type="NCBI Taxonomy" id="933095"/>
    <lineage>
        <taxon>Eukaryota</taxon>
        <taxon>Fungi</taxon>
        <taxon>Dikarya</taxon>
        <taxon>Ascomycota</taxon>
        <taxon>Pezizomycotina</taxon>
        <taxon>Sordariomycetes</taxon>
        <taxon>Xylariomycetidae</taxon>
        <taxon>Xylariales</taxon>
        <taxon>Xylariaceae</taxon>
        <taxon>Anthostomella</taxon>
    </lineage>
</organism>
<dbReference type="InterPro" id="IPR013320">
    <property type="entry name" value="ConA-like_dom_sf"/>
</dbReference>
<evidence type="ECO:0000313" key="2">
    <source>
        <dbReference type="EMBL" id="CAJ2500838.1"/>
    </source>
</evidence>
<dbReference type="Proteomes" id="UP001295740">
    <property type="component" value="Unassembled WGS sequence"/>
</dbReference>
<name>A0AAI8YDQ9_9PEZI</name>
<gene>
    <name evidence="2" type="ORF">KHLLAP_LOCUS1306</name>
</gene>
<dbReference type="GO" id="GO:0004553">
    <property type="term" value="F:hydrolase activity, hydrolyzing O-glycosyl compounds"/>
    <property type="evidence" value="ECO:0007669"/>
    <property type="project" value="InterPro"/>
</dbReference>
<protein>
    <submittedName>
        <fullName evidence="2">Uu.00g036910.m01.CDS01</fullName>
    </submittedName>
</protein>
<dbReference type="AlphaFoldDB" id="A0AAI8YDQ9"/>
<dbReference type="SUPFAM" id="SSF49899">
    <property type="entry name" value="Concanavalin A-like lectins/glucanases"/>
    <property type="match status" value="1"/>
</dbReference>
<reference evidence="2" key="1">
    <citation type="submission" date="2023-10" db="EMBL/GenBank/DDBJ databases">
        <authorList>
            <person name="Hackl T."/>
        </authorList>
    </citation>
    <scope>NUCLEOTIDE SEQUENCE</scope>
</reference>
<keyword evidence="3" id="KW-1185">Reference proteome</keyword>
<feature type="domain" description="GH16" evidence="1">
    <location>
        <begin position="1"/>
        <end position="50"/>
    </location>
</feature>